<evidence type="ECO:0000259" key="7">
    <source>
        <dbReference type="PROSITE" id="PS50045"/>
    </source>
</evidence>
<dbReference type="InterPro" id="IPR027417">
    <property type="entry name" value="P-loop_NTPase"/>
</dbReference>
<feature type="modified residue" description="4-aspartylphosphate" evidence="6">
    <location>
        <position position="53"/>
    </location>
</feature>
<dbReference type="SUPFAM" id="SSF52540">
    <property type="entry name" value="P-loop containing nucleoside triphosphate hydrolases"/>
    <property type="match status" value="1"/>
</dbReference>
<dbReference type="GO" id="GO:0005524">
    <property type="term" value="F:ATP binding"/>
    <property type="evidence" value="ECO:0007669"/>
    <property type="project" value="UniProtKB-KW"/>
</dbReference>
<keyword evidence="3" id="KW-0067">ATP-binding</keyword>
<dbReference type="CDD" id="cd00009">
    <property type="entry name" value="AAA"/>
    <property type="match status" value="1"/>
</dbReference>
<dbReference type="SMART" id="SM00448">
    <property type="entry name" value="REC"/>
    <property type="match status" value="1"/>
</dbReference>
<evidence type="ECO:0000256" key="4">
    <source>
        <dbReference type="ARBA" id="ARBA00023015"/>
    </source>
</evidence>
<dbReference type="Pfam" id="PF00072">
    <property type="entry name" value="Response_reg"/>
    <property type="match status" value="1"/>
</dbReference>
<evidence type="ECO:0000259" key="8">
    <source>
        <dbReference type="PROSITE" id="PS50110"/>
    </source>
</evidence>
<proteinExistence type="predicted"/>
<dbReference type="PANTHER" id="PTHR32071:SF17">
    <property type="entry name" value="TRANSCRIPTIONAL REGULATOR (NTRC FAMILY)"/>
    <property type="match status" value="1"/>
</dbReference>
<dbReference type="Pfam" id="PF25601">
    <property type="entry name" value="AAA_lid_14"/>
    <property type="match status" value="1"/>
</dbReference>
<feature type="domain" description="Sigma-54 factor interaction" evidence="7">
    <location>
        <begin position="133"/>
        <end position="362"/>
    </location>
</feature>
<dbReference type="Gene3D" id="1.10.10.60">
    <property type="entry name" value="Homeodomain-like"/>
    <property type="match status" value="1"/>
</dbReference>
<reference evidence="9" key="1">
    <citation type="journal article" date="2020" name="mSystems">
        <title>Genome- and Community-Level Interaction Insights into Carbon Utilization and Element Cycling Functions of Hydrothermarchaeota in Hydrothermal Sediment.</title>
        <authorList>
            <person name="Zhou Z."/>
            <person name="Liu Y."/>
            <person name="Xu W."/>
            <person name="Pan J."/>
            <person name="Luo Z.H."/>
            <person name="Li M."/>
        </authorList>
    </citation>
    <scope>NUCLEOTIDE SEQUENCE [LARGE SCALE GENOMIC DNA]</scope>
    <source>
        <strain evidence="9">SpSt-132</strain>
    </source>
</reference>
<dbReference type="Gene3D" id="1.10.8.60">
    <property type="match status" value="1"/>
</dbReference>
<organism evidence="9">
    <name type="scientific">Hydrogenobacter sp</name>
    <dbReference type="NCBI Taxonomy" id="2152829"/>
    <lineage>
        <taxon>Bacteria</taxon>
        <taxon>Pseudomonadati</taxon>
        <taxon>Aquificota</taxon>
        <taxon>Aquificia</taxon>
        <taxon>Aquificales</taxon>
        <taxon>Aquificaceae</taxon>
        <taxon>Hydrogenobacter</taxon>
    </lineage>
</organism>
<gene>
    <name evidence="9" type="ORF">ENO47_06545</name>
</gene>
<name>A0A7C2ZIF7_9AQUI</name>
<dbReference type="SUPFAM" id="SSF52172">
    <property type="entry name" value="CheY-like"/>
    <property type="match status" value="1"/>
</dbReference>
<keyword evidence="2" id="KW-0547">Nucleotide-binding</keyword>
<dbReference type="InterPro" id="IPR009057">
    <property type="entry name" value="Homeodomain-like_sf"/>
</dbReference>
<dbReference type="Gene3D" id="3.40.50.300">
    <property type="entry name" value="P-loop containing nucleotide triphosphate hydrolases"/>
    <property type="match status" value="1"/>
</dbReference>
<evidence type="ECO:0000256" key="5">
    <source>
        <dbReference type="ARBA" id="ARBA00023163"/>
    </source>
</evidence>
<dbReference type="PROSITE" id="PS00675">
    <property type="entry name" value="SIGMA54_INTERACT_1"/>
    <property type="match status" value="1"/>
</dbReference>
<evidence type="ECO:0000256" key="2">
    <source>
        <dbReference type="ARBA" id="ARBA00022741"/>
    </source>
</evidence>
<comment type="caution">
    <text evidence="9">The sequence shown here is derived from an EMBL/GenBank/DDBJ whole genome shotgun (WGS) entry which is preliminary data.</text>
</comment>
<keyword evidence="4" id="KW-0805">Transcription regulation</keyword>
<protein>
    <submittedName>
        <fullName evidence="9">Sigma-54-dependent Fis family transcriptional regulator</fullName>
    </submittedName>
</protein>
<dbReference type="InterPro" id="IPR003593">
    <property type="entry name" value="AAA+_ATPase"/>
</dbReference>
<dbReference type="GO" id="GO:0000160">
    <property type="term" value="P:phosphorelay signal transduction system"/>
    <property type="evidence" value="ECO:0007669"/>
    <property type="project" value="InterPro"/>
</dbReference>
<keyword evidence="1 6" id="KW-0597">Phosphoprotein</keyword>
<evidence type="ECO:0000256" key="1">
    <source>
        <dbReference type="ARBA" id="ARBA00022553"/>
    </source>
</evidence>
<dbReference type="InterPro" id="IPR002197">
    <property type="entry name" value="HTH_Fis"/>
</dbReference>
<evidence type="ECO:0000256" key="3">
    <source>
        <dbReference type="ARBA" id="ARBA00022840"/>
    </source>
</evidence>
<dbReference type="GO" id="GO:0043565">
    <property type="term" value="F:sequence-specific DNA binding"/>
    <property type="evidence" value="ECO:0007669"/>
    <property type="project" value="InterPro"/>
</dbReference>
<evidence type="ECO:0000313" key="9">
    <source>
        <dbReference type="EMBL" id="HEW46307.1"/>
    </source>
</evidence>
<keyword evidence="5" id="KW-0804">Transcription</keyword>
<dbReference type="InterPro" id="IPR002078">
    <property type="entry name" value="Sigma_54_int"/>
</dbReference>
<accession>A0A7C2ZIF7</accession>
<evidence type="ECO:0000256" key="6">
    <source>
        <dbReference type="PROSITE-ProRule" id="PRU00169"/>
    </source>
</evidence>
<dbReference type="PROSITE" id="PS50045">
    <property type="entry name" value="SIGMA54_INTERACT_4"/>
    <property type="match status" value="1"/>
</dbReference>
<dbReference type="SUPFAM" id="SSF46689">
    <property type="entry name" value="Homeodomain-like"/>
    <property type="match status" value="1"/>
</dbReference>
<dbReference type="InterPro" id="IPR011006">
    <property type="entry name" value="CheY-like_superfamily"/>
</dbReference>
<feature type="domain" description="Response regulatory" evidence="8">
    <location>
        <begin position="4"/>
        <end position="118"/>
    </location>
</feature>
<dbReference type="EMBL" id="DSFP01000056">
    <property type="protein sequence ID" value="HEW46307.1"/>
    <property type="molecule type" value="Genomic_DNA"/>
</dbReference>
<dbReference type="InterPro" id="IPR025662">
    <property type="entry name" value="Sigma_54_int_dom_ATP-bd_1"/>
</dbReference>
<dbReference type="Gene3D" id="3.40.50.2300">
    <property type="match status" value="1"/>
</dbReference>
<sequence>MEVNILVVDDEKAIRDTLKGILEEEGYRVFTAESIKSMKVLVEKSYFHCVLLDLWLPDGNGLDYISYLKENLPGSAIIVITGHGKSEHAVRAVKEGAYDFLEKPFSMDRLLLTIEKALKETIRSRSEKSEDQILGESKQMLYVKELISKIAKTDANLLIIGESGTGKELVARSIHRLSSRSEGPFIDINCAGLPEDLVEAELFGYEKGAFTSATQRKLGKLELAHGGALFLDEISELSPRAQAKLLRVLETKEFTRLGGTQTIRSDFRLICASNKDLREEVEKGRFREDLYHRISTFLISLPPLRERDGDILLLTEYFLSHYLRKYGKPNKYLSEDAKRLLLTYQWKGNVRELKNLMERLAILHEGSQITEKDLRYLLGFEHHPEDINALLLEKDLRKARQEFERIFIERKLREYGYDLKRTAEAIGIDLSNLYRKIRQYGIEVGI</sequence>
<dbReference type="GO" id="GO:0006355">
    <property type="term" value="P:regulation of DNA-templated transcription"/>
    <property type="evidence" value="ECO:0007669"/>
    <property type="project" value="InterPro"/>
</dbReference>
<dbReference type="SMART" id="SM00382">
    <property type="entry name" value="AAA"/>
    <property type="match status" value="1"/>
</dbReference>
<dbReference type="Pfam" id="PF02954">
    <property type="entry name" value="HTH_8"/>
    <property type="match status" value="1"/>
</dbReference>
<dbReference type="Pfam" id="PF00158">
    <property type="entry name" value="Sigma54_activat"/>
    <property type="match status" value="1"/>
</dbReference>
<dbReference type="PANTHER" id="PTHR32071">
    <property type="entry name" value="TRANSCRIPTIONAL REGULATORY PROTEIN"/>
    <property type="match status" value="1"/>
</dbReference>
<dbReference type="AlphaFoldDB" id="A0A7C2ZIF7"/>
<dbReference type="InterPro" id="IPR058031">
    <property type="entry name" value="AAA_lid_NorR"/>
</dbReference>
<dbReference type="PROSITE" id="PS50110">
    <property type="entry name" value="RESPONSE_REGULATORY"/>
    <property type="match status" value="1"/>
</dbReference>
<dbReference type="InterPro" id="IPR001789">
    <property type="entry name" value="Sig_transdc_resp-reg_receiver"/>
</dbReference>
<dbReference type="FunFam" id="3.40.50.300:FF:000006">
    <property type="entry name" value="DNA-binding transcriptional regulator NtrC"/>
    <property type="match status" value="1"/>
</dbReference>